<sequence>MLLWCALCCTPCCWWCLALLCFLCFVFFLGASLCGRRCFGSSLSVSSCFGFCLIVWGSGLGCRFFVLFGGWFLCASSSRSCRSFSLFLSLLLSPVCVSLVCTFCWLAVSWGSLCCGGFPWCPRSLWFVSGSLLLLLCVSFFCRLLGVLSFSWCRGFLGVLAVRFVVLPVLFVCPGAVCVPAWLFLFVCLLFGCLCCLPSSRLGPLLSDRWSAFGLGLWLPFLSAFVCSLVGTLGLMACSWLLSLSYFCRSLWSLCPLLGALSLLLLFPGLGVGFVRWVFALCGGRLGVSLLPLVFSFRGFLLSGLLQCGVFSGWLGSTLVGVFSVFVGCAAVGCLLFFLVVRRLEPPRLFFFLCYLFFVLVGFLTVDAFSDLVLLILSVARAVGSFLWLFRGDLFFSPVYCPSCCRVRGVYVRCLSFRLSWGFWPGAVWLRYACPGAGAFTVCGLTLVCGLLSGVWPRIAFFCPGMCFLWIRSFFGGWPVSFRATVCAASMLGWGSLWGWFAGMCVFFRGCFALVVCGGWGCLVGCLVNVPLFYCGFVGRGVAPSAGLGGRRVLPCLSSSFLLAGWAYGGLLVGRVTVGFVCCAACVVFRDDFCWARCQAWGVYGRSVSCRSARGAVYLAALRGVVGSYLVRLCAELVPFWDLIFAGGAVAARVSSSASVVACGVVEGAG</sequence>
<organism evidence="4 5">
    <name type="scientific">Gemmiger formicilis</name>
    <dbReference type="NCBI Taxonomy" id="745368"/>
    <lineage>
        <taxon>Bacteria</taxon>
        <taxon>Bacillati</taxon>
        <taxon>Bacillota</taxon>
        <taxon>Clostridia</taxon>
        <taxon>Eubacteriales</taxon>
        <taxon>Gemmiger</taxon>
    </lineage>
</organism>
<feature type="transmembrane region" description="Helical" evidence="3">
    <location>
        <begin position="215"/>
        <end position="242"/>
    </location>
</feature>
<feature type="transmembrane region" description="Helical" evidence="3">
    <location>
        <begin position="125"/>
        <end position="145"/>
    </location>
</feature>
<dbReference type="InterPro" id="IPR008928">
    <property type="entry name" value="6-hairpin_glycosidase_sf"/>
</dbReference>
<feature type="transmembrane region" description="Helical" evidence="3">
    <location>
        <begin position="53"/>
        <end position="74"/>
    </location>
</feature>
<dbReference type="PANTHER" id="PTHR36845">
    <property type="entry name" value="HYDROLASE, PUTATIVE (AFU_ORTHOLOGUE AFUA_7G05090)-RELATED"/>
    <property type="match status" value="1"/>
</dbReference>
<keyword evidence="1" id="KW-0378">Hydrolase</keyword>
<gene>
    <name evidence="4" type="ORF">SAMN02745178_00027</name>
</gene>
<feature type="transmembrane region" description="Helical" evidence="3">
    <location>
        <begin position="348"/>
        <end position="366"/>
    </location>
</feature>
<feature type="transmembrane region" description="Helical" evidence="3">
    <location>
        <begin position="183"/>
        <end position="203"/>
    </location>
</feature>
<feature type="transmembrane region" description="Helical" evidence="3">
    <location>
        <begin position="320"/>
        <end position="341"/>
    </location>
</feature>
<feature type="transmembrane region" description="Helical" evidence="3">
    <location>
        <begin position="157"/>
        <end position="177"/>
    </location>
</feature>
<dbReference type="EMBL" id="FUYF01000001">
    <property type="protein sequence ID" value="SKA72885.1"/>
    <property type="molecule type" value="Genomic_DNA"/>
</dbReference>
<dbReference type="InterPro" id="IPR052369">
    <property type="entry name" value="UG_Glycosaminoglycan_Hydrolase"/>
</dbReference>
<dbReference type="PANTHER" id="PTHR36845:SF1">
    <property type="entry name" value="HYDROLASE, PUTATIVE (AFU_ORTHOLOGUE AFUA_7G05090)-RELATED"/>
    <property type="match status" value="1"/>
</dbReference>
<dbReference type="GO" id="GO:0000272">
    <property type="term" value="P:polysaccharide catabolic process"/>
    <property type="evidence" value="ECO:0007669"/>
    <property type="project" value="TreeGrafter"/>
</dbReference>
<accession>A0A1T4W7B3</accession>
<evidence type="ECO:0000256" key="1">
    <source>
        <dbReference type="ARBA" id="ARBA00022801"/>
    </source>
</evidence>
<keyword evidence="5" id="KW-1185">Reference proteome</keyword>
<dbReference type="Gene3D" id="1.50.10.10">
    <property type="match status" value="1"/>
</dbReference>
<protein>
    <submittedName>
        <fullName evidence="4">Uncharacterized protein</fullName>
    </submittedName>
</protein>
<feature type="transmembrane region" description="Helical" evidence="3">
    <location>
        <begin position="563"/>
        <end position="589"/>
    </location>
</feature>
<evidence type="ECO:0000256" key="3">
    <source>
        <dbReference type="SAM" id="Phobius"/>
    </source>
</evidence>
<feature type="transmembrane region" description="Helical" evidence="3">
    <location>
        <begin position="257"/>
        <end position="279"/>
    </location>
</feature>
<feature type="transmembrane region" description="Helical" evidence="3">
    <location>
        <begin position="12"/>
        <end position="33"/>
    </location>
</feature>
<feature type="transmembrane region" description="Helical" evidence="3">
    <location>
        <begin position="436"/>
        <end position="457"/>
    </location>
</feature>
<proteinExistence type="inferred from homology"/>
<keyword evidence="3" id="KW-0472">Membrane</keyword>
<name>A0A1T4W7B3_9FIRM</name>
<dbReference type="Proteomes" id="UP000190286">
    <property type="component" value="Unassembled WGS sequence"/>
</dbReference>
<feature type="transmembrane region" description="Helical" evidence="3">
    <location>
        <begin position="291"/>
        <end position="314"/>
    </location>
</feature>
<dbReference type="AlphaFoldDB" id="A0A1T4W7B3"/>
<evidence type="ECO:0000313" key="5">
    <source>
        <dbReference type="Proteomes" id="UP000190286"/>
    </source>
</evidence>
<dbReference type="GO" id="GO:0052757">
    <property type="term" value="F:chondroitin hydrolase activity"/>
    <property type="evidence" value="ECO:0007669"/>
    <property type="project" value="TreeGrafter"/>
</dbReference>
<dbReference type="STRING" id="745368.SAMN02745178_00027"/>
<keyword evidence="3" id="KW-1133">Transmembrane helix</keyword>
<dbReference type="InterPro" id="IPR012341">
    <property type="entry name" value="6hp_glycosidase-like_sf"/>
</dbReference>
<feature type="transmembrane region" description="Helical" evidence="3">
    <location>
        <begin position="372"/>
        <end position="390"/>
    </location>
</feature>
<comment type="similarity">
    <text evidence="2">Belongs to the glycosyl hydrolase 88 family.</text>
</comment>
<feature type="transmembrane region" description="Helical" evidence="3">
    <location>
        <begin position="469"/>
        <end position="491"/>
    </location>
</feature>
<reference evidence="4 5" key="1">
    <citation type="submission" date="2017-02" db="EMBL/GenBank/DDBJ databases">
        <authorList>
            <person name="Peterson S.W."/>
        </authorList>
    </citation>
    <scope>NUCLEOTIDE SEQUENCE [LARGE SCALE GENOMIC DNA]</scope>
    <source>
        <strain evidence="4 5">ATCC 27749</strain>
    </source>
</reference>
<evidence type="ECO:0000256" key="2">
    <source>
        <dbReference type="ARBA" id="ARBA00038358"/>
    </source>
</evidence>
<feature type="transmembrane region" description="Helical" evidence="3">
    <location>
        <begin position="86"/>
        <end position="113"/>
    </location>
</feature>
<keyword evidence="3" id="KW-0812">Transmembrane</keyword>
<evidence type="ECO:0000313" key="4">
    <source>
        <dbReference type="EMBL" id="SKA72885.1"/>
    </source>
</evidence>
<dbReference type="SUPFAM" id="SSF48208">
    <property type="entry name" value="Six-hairpin glycosidases"/>
    <property type="match status" value="1"/>
</dbReference>